<dbReference type="EMBL" id="BPQQ01000022">
    <property type="protein sequence ID" value="GJE00023.1"/>
    <property type="molecule type" value="Genomic_DNA"/>
</dbReference>
<dbReference type="Proteomes" id="UP001055153">
    <property type="component" value="Unassembled WGS sequence"/>
</dbReference>
<sequence length="168" mass="19104">MSRRQKPSGRTLGTPEIARELGIGDRRLQQLIAEQVLPPLQEGLHGLDDLRKLYRLYRHGTHEEWLIFLHDVLAEARQAERLIEAACEPASRPDQVRNASIALQRVMAALRCFVATKVPEGLRDLQLDHVRRLEDEALVALLAQLPRFTPDQIKACLDPRRPTVRGNS</sequence>
<name>A0ABQ4SDN3_9HYPH</name>
<accession>A0ABQ4SDN3</accession>
<organism evidence="1 2">
    <name type="scientific">Methylobacterium isbiliense</name>
    <dbReference type="NCBI Taxonomy" id="315478"/>
    <lineage>
        <taxon>Bacteria</taxon>
        <taxon>Pseudomonadati</taxon>
        <taxon>Pseudomonadota</taxon>
        <taxon>Alphaproteobacteria</taxon>
        <taxon>Hyphomicrobiales</taxon>
        <taxon>Methylobacteriaceae</taxon>
        <taxon>Methylobacterium</taxon>
    </lineage>
</organism>
<gene>
    <name evidence="1" type="ORF">GMJLKIPL_1941</name>
</gene>
<reference evidence="1" key="2">
    <citation type="submission" date="2021-08" db="EMBL/GenBank/DDBJ databases">
        <authorList>
            <person name="Tani A."/>
            <person name="Ola A."/>
            <person name="Ogura Y."/>
            <person name="Katsura K."/>
            <person name="Hayashi T."/>
        </authorList>
    </citation>
    <scope>NUCLEOTIDE SEQUENCE</scope>
    <source>
        <strain evidence="1">DSM 17168</strain>
    </source>
</reference>
<comment type="caution">
    <text evidence="1">The sequence shown here is derived from an EMBL/GenBank/DDBJ whole genome shotgun (WGS) entry which is preliminary data.</text>
</comment>
<protein>
    <submittedName>
        <fullName evidence="1">Uncharacterized protein</fullName>
    </submittedName>
</protein>
<keyword evidence="2" id="KW-1185">Reference proteome</keyword>
<dbReference type="RefSeq" id="WP_238234901.1">
    <property type="nucleotide sequence ID" value="NZ_BPQQ01000022.1"/>
</dbReference>
<evidence type="ECO:0000313" key="2">
    <source>
        <dbReference type="Proteomes" id="UP001055153"/>
    </source>
</evidence>
<proteinExistence type="predicted"/>
<reference evidence="1" key="1">
    <citation type="journal article" date="2021" name="Front. Microbiol.">
        <title>Comprehensive Comparative Genomics and Phenotyping of Methylobacterium Species.</title>
        <authorList>
            <person name="Alessa O."/>
            <person name="Ogura Y."/>
            <person name="Fujitani Y."/>
            <person name="Takami H."/>
            <person name="Hayashi T."/>
            <person name="Sahin N."/>
            <person name="Tani A."/>
        </authorList>
    </citation>
    <scope>NUCLEOTIDE SEQUENCE</scope>
    <source>
        <strain evidence="1">DSM 17168</strain>
    </source>
</reference>
<evidence type="ECO:0000313" key="1">
    <source>
        <dbReference type="EMBL" id="GJE00023.1"/>
    </source>
</evidence>